<accession>A0ABV5Y9N6</accession>
<dbReference type="PANTHER" id="PTHR48101:SF1">
    <property type="entry name" value="METHYLMALONYL-COA MUTASE, LARGE SUBUNIT"/>
    <property type="match status" value="1"/>
</dbReference>
<evidence type="ECO:0000256" key="2">
    <source>
        <dbReference type="ARBA" id="ARBA00023235"/>
    </source>
</evidence>
<dbReference type="Proteomes" id="UP001589627">
    <property type="component" value="Unassembled WGS sequence"/>
</dbReference>
<keyword evidence="5" id="KW-1185">Reference proteome</keyword>
<evidence type="ECO:0000256" key="1">
    <source>
        <dbReference type="ARBA" id="ARBA00011870"/>
    </source>
</evidence>
<dbReference type="SUPFAM" id="SSF51703">
    <property type="entry name" value="Cobalamin (vitamin B12)-dependent enzymes"/>
    <property type="match status" value="1"/>
</dbReference>
<name>A0ABV5Y9N6_9ACTN</name>
<comment type="subunit">
    <text evidence="1">Heterodimer of an alpha and a beta chain.</text>
</comment>
<sequence length="555" mass="61350">MDMQDIEEGRRRWQERFDASRKRDADFTTLSGAEVEPVYGPPAADPRFERIGWPGEFPYTRGLYATGYRGRAWTIRQFAGFGNARQTNERYKMILAAGGGGLSVAFDMPTLMGRDSDDPRSLGEVGHCGVAIDSAADMDVLFDGIPLGETTTSMTISGPAVPIFCMYLVAAERQGADIHGLDGTLQTDIFKEYIAQKEWLFAPEPHLRLIGDLMEYCAAEIPAYKPLSVSGYHIREAGATAAQELAFTLADGFGYVELGLSRGLDVNAFAPGLSFFFDSHIDFFEEIAKFRAARRIWARWMRDVYGATSEKAQWLRFHTQTAGVSLTAQQPDNNVVRTAVEALAAVLGGTNSLHTNALDEVLALPSEKAAEIALRTQQVIMEETGVVNVVDPLGGSWYIEALTDRIEADAEKIFAQIKDMSPDDSMTGGILRGIEEGWFMAEIADAAFVYQRQLEKGEKHIVGVNRHTQSIEEPLEILRVSHEVEREQNRLLAARRSERDQAAVDAALTRMIEVGRTEENLIPAMLDAARAEATLGEICGALRDEWGSYSEPARF</sequence>
<keyword evidence="2" id="KW-0413">Isomerase</keyword>
<proteinExistence type="predicted"/>
<evidence type="ECO:0000259" key="3">
    <source>
        <dbReference type="Pfam" id="PF01642"/>
    </source>
</evidence>
<organism evidence="4 5">
    <name type="scientific">Actinoallomurus acaciae</name>
    <dbReference type="NCBI Taxonomy" id="502577"/>
    <lineage>
        <taxon>Bacteria</taxon>
        <taxon>Bacillati</taxon>
        <taxon>Actinomycetota</taxon>
        <taxon>Actinomycetes</taxon>
        <taxon>Streptosporangiales</taxon>
        <taxon>Thermomonosporaceae</taxon>
        <taxon>Actinoallomurus</taxon>
    </lineage>
</organism>
<dbReference type="PANTHER" id="PTHR48101">
    <property type="entry name" value="METHYLMALONYL-COA MUTASE, MITOCHONDRIAL-RELATED"/>
    <property type="match status" value="1"/>
</dbReference>
<dbReference type="Pfam" id="PF01642">
    <property type="entry name" value="MM_CoA_mutase"/>
    <property type="match status" value="1"/>
</dbReference>
<dbReference type="InterPro" id="IPR016176">
    <property type="entry name" value="Cbl-dep_enz_cat"/>
</dbReference>
<dbReference type="NCBIfam" id="TIGR00641">
    <property type="entry name" value="acid_CoA_mut_N"/>
    <property type="match status" value="1"/>
</dbReference>
<evidence type="ECO:0000313" key="5">
    <source>
        <dbReference type="Proteomes" id="UP001589627"/>
    </source>
</evidence>
<gene>
    <name evidence="4" type="ORF">ACFFNX_06015</name>
</gene>
<dbReference type="InterPro" id="IPR006098">
    <property type="entry name" value="MMCoA_mutase_a_cat"/>
</dbReference>
<evidence type="ECO:0000313" key="4">
    <source>
        <dbReference type="EMBL" id="MFB9831740.1"/>
    </source>
</evidence>
<dbReference type="Gene3D" id="3.20.20.240">
    <property type="entry name" value="Methylmalonyl-CoA mutase"/>
    <property type="match status" value="1"/>
</dbReference>
<feature type="domain" description="Methylmalonyl-CoA mutase alpha/beta chain catalytic" evidence="3">
    <location>
        <begin position="29"/>
        <end position="547"/>
    </location>
</feature>
<reference evidence="4 5" key="1">
    <citation type="submission" date="2024-09" db="EMBL/GenBank/DDBJ databases">
        <authorList>
            <person name="Sun Q."/>
            <person name="Mori K."/>
        </authorList>
    </citation>
    <scope>NUCLEOTIDE SEQUENCE [LARGE SCALE GENOMIC DNA]</scope>
    <source>
        <strain evidence="4 5">TBRC 0563</strain>
    </source>
</reference>
<protein>
    <submittedName>
        <fullName evidence="4">Methylmalonyl-CoA mutase</fullName>
    </submittedName>
</protein>
<dbReference type="EMBL" id="JBHLZP010000027">
    <property type="protein sequence ID" value="MFB9831740.1"/>
    <property type="molecule type" value="Genomic_DNA"/>
</dbReference>
<dbReference type="RefSeq" id="WP_378196435.1">
    <property type="nucleotide sequence ID" value="NZ_JBHLZP010000027.1"/>
</dbReference>
<dbReference type="InterPro" id="IPR006099">
    <property type="entry name" value="MeMalonylCoA_mutase_a/b_cat"/>
</dbReference>
<comment type="caution">
    <text evidence="4">The sequence shown here is derived from an EMBL/GenBank/DDBJ whole genome shotgun (WGS) entry which is preliminary data.</text>
</comment>